<proteinExistence type="predicted"/>
<reference evidence="2 3" key="1">
    <citation type="submission" date="2017-05" db="EMBL/GenBank/DDBJ databases">
        <authorList>
            <person name="Varghese N."/>
            <person name="Submissions S."/>
        </authorList>
    </citation>
    <scope>NUCLEOTIDE SEQUENCE [LARGE SCALE GENOMIC DNA]</scope>
    <source>
        <strain evidence="2 3">DSM 100094</strain>
    </source>
</reference>
<evidence type="ECO:0000313" key="2">
    <source>
        <dbReference type="EMBL" id="SMO99930.1"/>
    </source>
</evidence>
<feature type="domain" description="Polyvalent protein metallopeptidase" evidence="1">
    <location>
        <begin position="29"/>
        <end position="152"/>
    </location>
</feature>
<accession>A0A521FW01</accession>
<organism evidence="2 3">
    <name type="scientific">Paracoccus laeviglucosivorans</name>
    <dbReference type="NCBI Taxonomy" id="1197861"/>
    <lineage>
        <taxon>Bacteria</taxon>
        <taxon>Pseudomonadati</taxon>
        <taxon>Pseudomonadota</taxon>
        <taxon>Alphaproteobacteria</taxon>
        <taxon>Rhodobacterales</taxon>
        <taxon>Paracoccaceae</taxon>
        <taxon>Paracoccus</taxon>
    </lineage>
</organism>
<protein>
    <recommendedName>
        <fullName evidence="1">Polyvalent protein metallopeptidase domain-containing protein</fullName>
    </recommendedName>
</protein>
<dbReference type="InterPro" id="IPR041459">
    <property type="entry name" value="MPTase-PolyVal"/>
</dbReference>
<dbReference type="AlphaFoldDB" id="A0A521FW01"/>
<keyword evidence="3" id="KW-1185">Reference proteome</keyword>
<sequence>MLAKVALPEAFTAPAVEPARDLGTEADAELDAFFAATSAEIRHSAEAQAYYDRRADFIHMPDVATFHSAGSYYTTLAHEACHWSGHASRLDRFSRFSDRKAYAFEELIAEFGNCMLCSQLGLTPDFGQSAAYVEGWLRALKDDKRMIFKAATEAQKAADYLIDMAGGQTAGHVVAA</sequence>
<dbReference type="EMBL" id="FXTK01000052">
    <property type="protein sequence ID" value="SMO99930.1"/>
    <property type="molecule type" value="Genomic_DNA"/>
</dbReference>
<name>A0A521FW01_9RHOB</name>
<evidence type="ECO:0000259" key="1">
    <source>
        <dbReference type="Pfam" id="PF18818"/>
    </source>
</evidence>
<dbReference type="Proteomes" id="UP000319014">
    <property type="component" value="Unassembled WGS sequence"/>
</dbReference>
<dbReference type="Pfam" id="PF18818">
    <property type="entry name" value="MPTase-PolyVal"/>
    <property type="match status" value="1"/>
</dbReference>
<dbReference type="RefSeq" id="WP_185958790.1">
    <property type="nucleotide sequence ID" value="NZ_FXTK01000052.1"/>
</dbReference>
<evidence type="ECO:0000313" key="3">
    <source>
        <dbReference type="Proteomes" id="UP000319014"/>
    </source>
</evidence>
<gene>
    <name evidence="2" type="ORF">SAMN06265221_1528</name>
</gene>